<dbReference type="GO" id="GO:0008270">
    <property type="term" value="F:zinc ion binding"/>
    <property type="evidence" value="ECO:0007669"/>
    <property type="project" value="InterPro"/>
</dbReference>
<evidence type="ECO:0000313" key="14">
    <source>
        <dbReference type="Proteomes" id="UP000076154"/>
    </source>
</evidence>
<evidence type="ECO:0000256" key="12">
    <source>
        <dbReference type="RuleBase" id="RU364017"/>
    </source>
</evidence>
<dbReference type="InterPro" id="IPR050371">
    <property type="entry name" value="Fungal_virulence_M36"/>
</dbReference>
<comment type="subcellular location">
    <subcellularLocation>
        <location evidence="1 12">Secreted</location>
    </subcellularLocation>
</comment>
<evidence type="ECO:0000256" key="6">
    <source>
        <dbReference type="ARBA" id="ARBA00022801"/>
    </source>
</evidence>
<evidence type="ECO:0000256" key="9">
    <source>
        <dbReference type="ARBA" id="ARBA00023145"/>
    </source>
</evidence>
<organism evidence="13 14">
    <name type="scientific">Hypsizygus marmoreus</name>
    <name type="common">White beech mushroom</name>
    <name type="synonym">Agaricus marmoreus</name>
    <dbReference type="NCBI Taxonomy" id="39966"/>
    <lineage>
        <taxon>Eukaryota</taxon>
        <taxon>Fungi</taxon>
        <taxon>Dikarya</taxon>
        <taxon>Basidiomycota</taxon>
        <taxon>Agaricomycotina</taxon>
        <taxon>Agaricomycetes</taxon>
        <taxon>Agaricomycetidae</taxon>
        <taxon>Agaricales</taxon>
        <taxon>Tricholomatineae</taxon>
        <taxon>Lyophyllaceae</taxon>
        <taxon>Hypsizygus</taxon>
    </lineage>
</organism>
<keyword evidence="8 12" id="KW-0482">Metalloprotease</keyword>
<dbReference type="GO" id="GO:0004222">
    <property type="term" value="F:metalloendopeptidase activity"/>
    <property type="evidence" value="ECO:0007669"/>
    <property type="project" value="InterPro"/>
</dbReference>
<evidence type="ECO:0000313" key="13">
    <source>
        <dbReference type="EMBL" id="RDB18672.1"/>
    </source>
</evidence>
<evidence type="ECO:0000256" key="11">
    <source>
        <dbReference type="PIRSR" id="PIRSR601842-2"/>
    </source>
</evidence>
<reference evidence="13" key="1">
    <citation type="submission" date="2018-04" db="EMBL/GenBank/DDBJ databases">
        <title>Whole genome sequencing of Hypsizygus marmoreus.</title>
        <authorList>
            <person name="Choi I.-G."/>
            <person name="Min B."/>
            <person name="Kim J.-G."/>
            <person name="Kim S."/>
            <person name="Oh Y.-L."/>
            <person name="Kong W.-S."/>
            <person name="Park H."/>
            <person name="Jeong J."/>
            <person name="Song E.-S."/>
        </authorList>
    </citation>
    <scope>NUCLEOTIDE SEQUENCE [LARGE SCALE GENOMIC DNA]</scope>
    <source>
        <strain evidence="13">51987-8</strain>
    </source>
</reference>
<dbReference type="GO" id="GO:0005615">
    <property type="term" value="C:extracellular space"/>
    <property type="evidence" value="ECO:0007669"/>
    <property type="project" value="InterPro"/>
</dbReference>
<dbReference type="OrthoDB" id="3227768at2759"/>
<dbReference type="EMBL" id="LUEZ02000090">
    <property type="protein sequence ID" value="RDB18672.1"/>
    <property type="molecule type" value="Genomic_DNA"/>
</dbReference>
<name>A0A369JBF7_HYPMA</name>
<evidence type="ECO:0000256" key="2">
    <source>
        <dbReference type="ARBA" id="ARBA00006006"/>
    </source>
</evidence>
<evidence type="ECO:0000256" key="7">
    <source>
        <dbReference type="ARBA" id="ARBA00022833"/>
    </source>
</evidence>
<feature type="active site" evidence="10">
    <location>
        <position position="384"/>
    </location>
</feature>
<keyword evidence="5 11" id="KW-0479">Metal-binding</keyword>
<comment type="similarity">
    <text evidence="2 12">Belongs to the peptidase M36 family.</text>
</comment>
<evidence type="ECO:0000256" key="1">
    <source>
        <dbReference type="ARBA" id="ARBA00004613"/>
    </source>
</evidence>
<feature type="binding site" evidence="11">
    <location>
        <position position="383"/>
    </location>
    <ligand>
        <name>Zn(2+)</name>
        <dbReference type="ChEBI" id="CHEBI:29105"/>
        <note>catalytic</note>
    </ligand>
</feature>
<comment type="caution">
    <text evidence="13">The sequence shown here is derived from an EMBL/GenBank/DDBJ whole genome shotgun (WGS) entry which is preliminary data.</text>
</comment>
<dbReference type="EC" id="3.4.24.-" evidence="12"/>
<gene>
    <name evidence="13" type="primary">mep_0</name>
    <name evidence="13" type="ORF">Hypma_014679</name>
</gene>
<dbReference type="Pfam" id="PF02128">
    <property type="entry name" value="Peptidase_M36"/>
    <property type="match status" value="1"/>
</dbReference>
<dbReference type="PANTHER" id="PTHR33478">
    <property type="entry name" value="EXTRACELLULAR METALLOPROTEINASE MEP"/>
    <property type="match status" value="1"/>
</dbReference>
<keyword evidence="6 12" id="KW-0378">Hydrolase</keyword>
<dbReference type="InterPro" id="IPR001842">
    <property type="entry name" value="Peptidase_M36"/>
</dbReference>
<protein>
    <recommendedName>
        <fullName evidence="12">Extracellular metalloproteinase</fullName>
        <ecNumber evidence="12">3.4.24.-</ecNumber>
    </recommendedName>
    <alternativeName>
        <fullName evidence="12">Fungalysin</fullName>
    </alternativeName>
</protein>
<dbReference type="CDD" id="cd09596">
    <property type="entry name" value="M36"/>
    <property type="match status" value="1"/>
</dbReference>
<dbReference type="GO" id="GO:0006508">
    <property type="term" value="P:proteolysis"/>
    <property type="evidence" value="ECO:0007669"/>
    <property type="project" value="UniProtKB-KW"/>
</dbReference>
<evidence type="ECO:0000256" key="10">
    <source>
        <dbReference type="PIRSR" id="PIRSR601842-1"/>
    </source>
</evidence>
<feature type="binding site" evidence="11">
    <location>
        <position position="412"/>
    </location>
    <ligand>
        <name>Zn(2+)</name>
        <dbReference type="ChEBI" id="CHEBI:29105"/>
        <note>catalytic</note>
    </ligand>
</feature>
<proteinExistence type="inferred from homology"/>
<dbReference type="InterPro" id="IPR027268">
    <property type="entry name" value="Peptidase_M4/M1_CTD_sf"/>
</dbReference>
<accession>A0A369JBF7</accession>
<evidence type="ECO:0000256" key="3">
    <source>
        <dbReference type="ARBA" id="ARBA00022525"/>
    </source>
</evidence>
<keyword evidence="7 11" id="KW-0862">Zinc</keyword>
<dbReference type="PRINTS" id="PR00999">
    <property type="entry name" value="FUNGALYSIN"/>
</dbReference>
<dbReference type="Gene3D" id="3.10.170.10">
    <property type="match status" value="1"/>
</dbReference>
<evidence type="ECO:0000256" key="8">
    <source>
        <dbReference type="ARBA" id="ARBA00023049"/>
    </source>
</evidence>
<evidence type="ECO:0000256" key="4">
    <source>
        <dbReference type="ARBA" id="ARBA00022670"/>
    </source>
</evidence>
<dbReference type="SUPFAM" id="SSF55486">
    <property type="entry name" value="Metalloproteases ('zincins'), catalytic domain"/>
    <property type="match status" value="1"/>
</dbReference>
<dbReference type="AlphaFoldDB" id="A0A369JBF7"/>
<dbReference type="Proteomes" id="UP000076154">
    <property type="component" value="Unassembled WGS sequence"/>
</dbReference>
<dbReference type="PANTHER" id="PTHR33478:SF1">
    <property type="entry name" value="EXTRACELLULAR METALLOPROTEINASE MEP"/>
    <property type="match status" value="1"/>
</dbReference>
<comment type="cofactor">
    <cofactor evidence="11">
        <name>Zn(2+)</name>
        <dbReference type="ChEBI" id="CHEBI:29105"/>
    </cofactor>
    <text evidence="11">Binds 1 zinc ion per subunit.</text>
</comment>
<keyword evidence="9 12" id="KW-0865">Zymogen</keyword>
<keyword evidence="3 12" id="KW-0964">Secreted</keyword>
<dbReference type="Gene3D" id="1.10.390.10">
    <property type="entry name" value="Neutral Protease Domain 2"/>
    <property type="match status" value="1"/>
</dbReference>
<feature type="binding site" evidence="11">
    <location>
        <position position="387"/>
    </location>
    <ligand>
        <name>Zn(2+)</name>
        <dbReference type="ChEBI" id="CHEBI:29105"/>
        <note>catalytic</note>
    </ligand>
</feature>
<keyword evidence="14" id="KW-1185">Reference proteome</keyword>
<keyword evidence="4 12" id="KW-0645">Protease</keyword>
<dbReference type="InParanoid" id="A0A369JBF7"/>
<evidence type="ECO:0000256" key="5">
    <source>
        <dbReference type="ARBA" id="ARBA00022723"/>
    </source>
</evidence>
<sequence length="577" mass="61502">MAVPYPAHSKFSTHRSRIVGRDVEIETYHPATTYETFGEGIDHPLSKRADSTIKDSAIAFAESHLKVDAKGISFKSAFSGEVTKHAFLRQSHDGIPFANAVANVAFNHDDKVVAFGSSFVTPKSITASTPSITVGAAITAAEQSLSGKFNSHPATLEYFAKQDGSVVLTHVVQIQNEEHGTFFEAFIDAHSGELVSITDFVAKASYRVLPLQKEILTQGFETLTDPQDLSASPNGWHNTGTTSTTTTAGNNVISFAGSSQGAVSSQSSTGLNFVFTQNAAVAPNSGANIDAARVNAFYVVNSVHDLTYKYGFTESAFNFQTNNFGLGGAQNDRVTVSVQSTAGIDNADFTTPPDGQSGSMRMYLWDLTSPRRDGALENDIIVHENTHGVTNRMTGGGTGRCLQTTEAGGMGEGWSDALAEWTEHTSSATPDFVLGQYVINDPTGIRTHPYSTSTSVNPLRYSSIKALNEVHNIGEVWANMLHNVYAALVTARGWSATARTDPTGTAGNVVFLHLFIDALPLQPCNPTFVAARDAWIQADINRYAGANKCTIWKAFASRGLGVGAAGFSDSSTVPAGC</sequence>